<accession>A0A0F9MTM4</accession>
<protein>
    <recommendedName>
        <fullName evidence="2">Recombination endonuclease VII</fullName>
    </recommendedName>
</protein>
<gene>
    <name evidence="1" type="ORF">LCGC14_1049730</name>
</gene>
<evidence type="ECO:0008006" key="2">
    <source>
        <dbReference type="Google" id="ProtNLM"/>
    </source>
</evidence>
<dbReference type="InterPro" id="IPR044925">
    <property type="entry name" value="His-Me_finger_sf"/>
</dbReference>
<evidence type="ECO:0000313" key="1">
    <source>
        <dbReference type="EMBL" id="KKN09114.1"/>
    </source>
</evidence>
<dbReference type="Gene3D" id="3.40.1800.10">
    <property type="entry name" value="His-Me finger endonucleases"/>
    <property type="match status" value="1"/>
</dbReference>
<organism evidence="1">
    <name type="scientific">marine sediment metagenome</name>
    <dbReference type="NCBI Taxonomy" id="412755"/>
    <lineage>
        <taxon>unclassified sequences</taxon>
        <taxon>metagenomes</taxon>
        <taxon>ecological metagenomes</taxon>
    </lineage>
</organism>
<comment type="caution">
    <text evidence="1">The sequence shown here is derived from an EMBL/GenBank/DDBJ whole genome shotgun (WGS) entry which is preliminary data.</text>
</comment>
<proteinExistence type="predicted"/>
<dbReference type="SUPFAM" id="SSF54060">
    <property type="entry name" value="His-Me finger endonucleases"/>
    <property type="match status" value="1"/>
</dbReference>
<dbReference type="InterPro" id="IPR038563">
    <property type="entry name" value="Endonuclease_7_sf"/>
</dbReference>
<reference evidence="1" key="1">
    <citation type="journal article" date="2015" name="Nature">
        <title>Complex archaea that bridge the gap between prokaryotes and eukaryotes.</title>
        <authorList>
            <person name="Spang A."/>
            <person name="Saw J.H."/>
            <person name="Jorgensen S.L."/>
            <person name="Zaremba-Niedzwiedzka K."/>
            <person name="Martijn J."/>
            <person name="Lind A.E."/>
            <person name="van Eijk R."/>
            <person name="Schleper C."/>
            <person name="Guy L."/>
            <person name="Ettema T.J."/>
        </authorList>
    </citation>
    <scope>NUCLEOTIDE SEQUENCE</scope>
</reference>
<dbReference type="EMBL" id="LAZR01004382">
    <property type="protein sequence ID" value="KKN09114.1"/>
    <property type="molecule type" value="Genomic_DNA"/>
</dbReference>
<dbReference type="InterPro" id="IPR004211">
    <property type="entry name" value="Endonuclease_7"/>
</dbReference>
<sequence length="141" mass="16885">MWCKVCTKCKKDKPLEDFKNDKNRPSGYGSWCKRCHTKDSINWRQRNTEARWRDQIKQKYGIDYKEYERIFEKQKSLCAICRKPEMIKFHGAPRKLAVDHNHDTGKVRGLLCTKCNLRLGYLEDLEFVIKARIYLSEYDSV</sequence>
<dbReference type="AlphaFoldDB" id="A0A0F9MTM4"/>
<name>A0A0F9MTM4_9ZZZZ</name>
<dbReference type="Pfam" id="PF02945">
    <property type="entry name" value="Endonuclease_7"/>
    <property type="match status" value="1"/>
</dbReference>